<organism evidence="2 3">
    <name type="scientific">Oceaniovalibus guishaninsula JLT2003</name>
    <dbReference type="NCBI Taxonomy" id="1231392"/>
    <lineage>
        <taxon>Bacteria</taxon>
        <taxon>Pseudomonadati</taxon>
        <taxon>Pseudomonadota</taxon>
        <taxon>Alphaproteobacteria</taxon>
        <taxon>Rhodobacterales</taxon>
        <taxon>Roseobacteraceae</taxon>
        <taxon>Oceaniovalibus</taxon>
    </lineage>
</organism>
<gene>
    <name evidence="2" type="ORF">OCGS_1687</name>
</gene>
<evidence type="ECO:0000313" key="3">
    <source>
        <dbReference type="Proteomes" id="UP000006765"/>
    </source>
</evidence>
<comment type="caution">
    <text evidence="2">The sequence shown here is derived from an EMBL/GenBank/DDBJ whole genome shotgun (WGS) entry which is preliminary data.</text>
</comment>
<proteinExistence type="predicted"/>
<dbReference type="Proteomes" id="UP000006765">
    <property type="component" value="Unassembled WGS sequence"/>
</dbReference>
<reference evidence="2 3" key="1">
    <citation type="journal article" date="2012" name="J. Bacteriol.">
        <title>Draft Genome Sequence of Oceaniovalibus guishaninsula JLT2003T.</title>
        <authorList>
            <person name="Tang K."/>
            <person name="Liu K."/>
            <person name="Jiao N."/>
        </authorList>
    </citation>
    <scope>NUCLEOTIDE SEQUENCE [LARGE SCALE GENOMIC DNA]</scope>
    <source>
        <strain evidence="2 3">JLT2003</strain>
    </source>
</reference>
<dbReference type="STRING" id="1231392.OCGS_1687"/>
<dbReference type="RefSeq" id="WP_007426839.1">
    <property type="nucleotide sequence ID" value="NZ_AMGO01000036.1"/>
</dbReference>
<evidence type="ECO:0000256" key="1">
    <source>
        <dbReference type="SAM" id="SignalP"/>
    </source>
</evidence>
<dbReference type="PROSITE" id="PS51257">
    <property type="entry name" value="PROKAR_LIPOPROTEIN"/>
    <property type="match status" value="1"/>
</dbReference>
<protein>
    <recommendedName>
        <fullName evidence="4">Entericidin EcnA/B family protein</fullName>
    </recommendedName>
</protein>
<name>K2GNH6_9RHOB</name>
<dbReference type="AlphaFoldDB" id="K2GNH6"/>
<keyword evidence="3" id="KW-1185">Reference proteome</keyword>
<evidence type="ECO:0000313" key="2">
    <source>
        <dbReference type="EMBL" id="EKE44171.1"/>
    </source>
</evidence>
<accession>K2GNH6</accession>
<evidence type="ECO:0008006" key="4">
    <source>
        <dbReference type="Google" id="ProtNLM"/>
    </source>
</evidence>
<feature type="chain" id="PRO_5003860661" description="Entericidin EcnA/B family protein" evidence="1">
    <location>
        <begin position="20"/>
        <end position="47"/>
    </location>
</feature>
<keyword evidence="1" id="KW-0732">Signal</keyword>
<feature type="signal peptide" evidence="1">
    <location>
        <begin position="1"/>
        <end position="19"/>
    </location>
</feature>
<dbReference type="EMBL" id="AMGO01000036">
    <property type="protein sequence ID" value="EKE44171.1"/>
    <property type="molecule type" value="Genomic_DNA"/>
</dbReference>
<sequence length="47" mass="4729">MKNKTATFVLLAAAALALAGCNTAVGVAKDTWGGTKFVGNQIMGDDS</sequence>